<dbReference type="Pfam" id="PF07398">
    <property type="entry name" value="MDMPI_C"/>
    <property type="match status" value="1"/>
</dbReference>
<gene>
    <name evidence="3" type="ORF">Z045_22815</name>
</gene>
<dbReference type="PATRIC" id="fig|1441730.3.peg.4775"/>
<dbReference type="InterPro" id="IPR034660">
    <property type="entry name" value="DinB/YfiT-like"/>
</dbReference>
<dbReference type="InterPro" id="IPR010872">
    <property type="entry name" value="MDMPI_C-term_domain"/>
</dbReference>
<protein>
    <recommendedName>
        <fullName evidence="5">Mycothiol-dependent maleylpyruvate isomerase metal-binding domain-containing protein</fullName>
    </recommendedName>
</protein>
<dbReference type="InterPro" id="IPR024344">
    <property type="entry name" value="MDMPI_metal-binding"/>
</dbReference>
<accession>A0A0V9UEG5</accession>
<evidence type="ECO:0000313" key="3">
    <source>
        <dbReference type="EMBL" id="KSZ56436.1"/>
    </source>
</evidence>
<evidence type="ECO:0008006" key="5">
    <source>
        <dbReference type="Google" id="ProtNLM"/>
    </source>
</evidence>
<evidence type="ECO:0000313" key="4">
    <source>
        <dbReference type="Proteomes" id="UP000053060"/>
    </source>
</evidence>
<dbReference type="EMBL" id="AZXY01000015">
    <property type="protein sequence ID" value="KSZ56436.1"/>
    <property type="molecule type" value="Genomic_DNA"/>
</dbReference>
<organism evidence="3 4">
    <name type="scientific">Rhodococcus pyridinivorans KG-16</name>
    <dbReference type="NCBI Taxonomy" id="1441730"/>
    <lineage>
        <taxon>Bacteria</taxon>
        <taxon>Bacillati</taxon>
        <taxon>Actinomycetota</taxon>
        <taxon>Actinomycetes</taxon>
        <taxon>Mycobacteriales</taxon>
        <taxon>Nocardiaceae</taxon>
        <taxon>Rhodococcus</taxon>
    </lineage>
</organism>
<sequence length="284" mass="30883">MTSQPDTTPDTSAAEFPIDTIRPLLLEQFAVLDELLSGLTEDEWTTATCLPGWTVKDITAHLIGTESMLAGIEAPRVERDVRSFDHVRNDIAAFNELWVESLRPVPGPDVLERYREIVALRTEQLGAMTQADFGKQSNTPVGPAPYGRFMRIRVFDCWLHELDICDALGRTGSEGGSRAELGSAEVFGAVPFIVGKRGKAPEGARITIELSGPLARTVQVEVHGRATEVPALSEPATTTIAMDSGLFVRLAGGRVRAEDRIDEITLGGDTEVGRRIVDNLAFTI</sequence>
<feature type="domain" description="MDMPI C-terminal" evidence="1">
    <location>
        <begin position="189"/>
        <end position="272"/>
    </location>
</feature>
<dbReference type="InterPro" id="IPR017517">
    <property type="entry name" value="Maleyloyr_isom"/>
</dbReference>
<evidence type="ECO:0000259" key="1">
    <source>
        <dbReference type="Pfam" id="PF07398"/>
    </source>
</evidence>
<reference evidence="4" key="1">
    <citation type="submission" date="2015-01" db="EMBL/GenBank/DDBJ databases">
        <title>Draft genome sequence of Rhodococcus pyridinivorans strain KG-16, a hydrocarbon-degrading bacterium.</title>
        <authorList>
            <person name="Aggarwal R.K."/>
            <person name="Dawar C."/>
        </authorList>
    </citation>
    <scope>NUCLEOTIDE SEQUENCE [LARGE SCALE GENOMIC DNA]</scope>
    <source>
        <strain evidence="4">KG-16</strain>
    </source>
</reference>
<name>A0A0V9UEG5_9NOCA</name>
<dbReference type="NCBIfam" id="TIGR03083">
    <property type="entry name" value="maleylpyruvate isomerase family mycothiol-dependent enzyme"/>
    <property type="match status" value="1"/>
</dbReference>
<dbReference type="SUPFAM" id="SSF109854">
    <property type="entry name" value="DinB/YfiT-like putative metalloenzymes"/>
    <property type="match status" value="1"/>
</dbReference>
<dbReference type="AlphaFoldDB" id="A0A0V9UEG5"/>
<comment type="caution">
    <text evidence="3">The sequence shown here is derived from an EMBL/GenBank/DDBJ whole genome shotgun (WGS) entry which is preliminary data.</text>
</comment>
<dbReference type="Gene3D" id="1.20.120.450">
    <property type="entry name" value="dinb family like domain"/>
    <property type="match status" value="1"/>
</dbReference>
<feature type="domain" description="Mycothiol-dependent maleylpyruvate isomerase metal-binding" evidence="2">
    <location>
        <begin position="27"/>
        <end position="164"/>
    </location>
</feature>
<evidence type="ECO:0000259" key="2">
    <source>
        <dbReference type="Pfam" id="PF11716"/>
    </source>
</evidence>
<reference evidence="3 4" key="2">
    <citation type="journal article" date="2016" name="Genome Announc.">
        <title>Draft Genome Sequence of a Versatile Hydrocarbon-Degrading Bacterium, Rhodococcus pyridinivorans Strain KG-16, Collected from Oil Fields in India.</title>
        <authorList>
            <person name="Aggarwal R.K."/>
            <person name="Dawar C."/>
            <person name="Phanindranath R."/>
            <person name="Mutnuri L."/>
            <person name="Dayal A.M."/>
        </authorList>
    </citation>
    <scope>NUCLEOTIDE SEQUENCE [LARGE SCALE GENOMIC DNA]</scope>
    <source>
        <strain evidence="3 4">KG-16</strain>
    </source>
</reference>
<dbReference type="Pfam" id="PF11716">
    <property type="entry name" value="MDMPI_N"/>
    <property type="match status" value="1"/>
</dbReference>
<dbReference type="GO" id="GO:0046872">
    <property type="term" value="F:metal ion binding"/>
    <property type="evidence" value="ECO:0007669"/>
    <property type="project" value="InterPro"/>
</dbReference>
<dbReference type="RefSeq" id="WP_060654315.1">
    <property type="nucleotide sequence ID" value="NZ_AZXY01000015.1"/>
</dbReference>
<dbReference type="Proteomes" id="UP000053060">
    <property type="component" value="Unassembled WGS sequence"/>
</dbReference>
<proteinExistence type="predicted"/>